<feature type="domain" description="S1 motif" evidence="6">
    <location>
        <begin position="42"/>
        <end position="115"/>
    </location>
</feature>
<dbReference type="CDD" id="cd04453">
    <property type="entry name" value="S1_RNase_E"/>
    <property type="match status" value="1"/>
</dbReference>
<evidence type="ECO:0000256" key="1">
    <source>
        <dbReference type="ARBA" id="ARBA00001946"/>
    </source>
</evidence>
<reference evidence="7" key="1">
    <citation type="submission" date="2020-10" db="EMBL/GenBank/DDBJ databases">
        <authorList>
            <person name="Gilroy R."/>
        </authorList>
    </citation>
    <scope>NUCLEOTIDE SEQUENCE</scope>
    <source>
        <strain evidence="7">CHK187-14744</strain>
    </source>
</reference>
<dbReference type="PROSITE" id="PS50126">
    <property type="entry name" value="S1"/>
    <property type="match status" value="1"/>
</dbReference>
<evidence type="ECO:0000313" key="7">
    <source>
        <dbReference type="EMBL" id="HIU02881.1"/>
    </source>
</evidence>
<dbReference type="GO" id="GO:0003723">
    <property type="term" value="F:RNA binding"/>
    <property type="evidence" value="ECO:0007669"/>
    <property type="project" value="UniProtKB-KW"/>
</dbReference>
<dbReference type="PANTHER" id="PTHR30001:SF0">
    <property type="entry name" value="RIBONUCLEASE G"/>
    <property type="match status" value="1"/>
</dbReference>
<comment type="caution">
    <text evidence="7">The sequence shown here is derived from an EMBL/GenBank/DDBJ whole genome shotgun (WGS) entry which is preliminary data.</text>
</comment>
<dbReference type="GO" id="GO:0004540">
    <property type="term" value="F:RNA nuclease activity"/>
    <property type="evidence" value="ECO:0007669"/>
    <property type="project" value="InterPro"/>
</dbReference>
<dbReference type="PANTHER" id="PTHR30001">
    <property type="entry name" value="RIBONUCLEASE"/>
    <property type="match status" value="1"/>
</dbReference>
<accession>A0A9D1HGF9</accession>
<reference evidence="7" key="2">
    <citation type="journal article" date="2021" name="PeerJ">
        <title>Extensive microbial diversity within the chicken gut microbiome revealed by metagenomics and culture.</title>
        <authorList>
            <person name="Gilroy R."/>
            <person name="Ravi A."/>
            <person name="Getino M."/>
            <person name="Pursley I."/>
            <person name="Horton D.L."/>
            <person name="Alikhan N.F."/>
            <person name="Baker D."/>
            <person name="Gharbi K."/>
            <person name="Hall N."/>
            <person name="Watson M."/>
            <person name="Adriaenssens E.M."/>
            <person name="Foster-Nyarko E."/>
            <person name="Jarju S."/>
            <person name="Secka A."/>
            <person name="Antonio M."/>
            <person name="Oren A."/>
            <person name="Chaudhuri R.R."/>
            <person name="La Ragione R."/>
            <person name="Hildebrand F."/>
            <person name="Pallen M.J."/>
        </authorList>
    </citation>
    <scope>NUCLEOTIDE SEQUENCE</scope>
    <source>
        <strain evidence="7">CHK187-14744</strain>
    </source>
</reference>
<keyword evidence="3" id="KW-0378">Hydrolase</keyword>
<evidence type="ECO:0000256" key="2">
    <source>
        <dbReference type="ARBA" id="ARBA00022723"/>
    </source>
</evidence>
<proteinExistence type="predicted"/>
<sequence>MRDRELVVTGYSHGRTLYAYYEAEKLTEISVGVSDRDTLRIGDIYIGKVQNVVKNIHAAFVDVGGRQVGYYPMDEHPTEIYRDIFHRDKLASGDEILVQVSRENQKTKVFSLTSHIHYNGEHMIFIANGKSLGISRKITSAGERRRLKEMFAKWKEKYDTPNDGVIFRTCSEKCPDEILEEEYAKLAVYHKNIMSTYRSRTCFSRLMRGPSQAEQYIRNFPFTGSSRIVTDLPDVYKELKLLEGNILPEGILEYYADDYPLIKLKSLETQLERALKKEVHLKSGASLIIEPMETLTAIDVNTSKYIKKKDDNEETFFQINMEAAAEILRQIRLRNLSGMIIIDFINMKDPEHYTLLMDHMRKGSKDDPVQVNCIDITGLGLFELTRKKVRRPLFEQVRAYD</sequence>
<evidence type="ECO:0000256" key="4">
    <source>
        <dbReference type="ARBA" id="ARBA00022842"/>
    </source>
</evidence>
<evidence type="ECO:0000259" key="6">
    <source>
        <dbReference type="PROSITE" id="PS50126"/>
    </source>
</evidence>
<dbReference type="GO" id="GO:0016787">
    <property type="term" value="F:hydrolase activity"/>
    <property type="evidence" value="ECO:0007669"/>
    <property type="project" value="UniProtKB-KW"/>
</dbReference>
<keyword evidence="4" id="KW-0460">Magnesium</keyword>
<protein>
    <submittedName>
        <fullName evidence="7">Ribonuclease E/G</fullName>
    </submittedName>
</protein>
<dbReference type="GO" id="GO:0046872">
    <property type="term" value="F:metal ion binding"/>
    <property type="evidence" value="ECO:0007669"/>
    <property type="project" value="UniProtKB-KW"/>
</dbReference>
<dbReference type="EMBL" id="DVLT01000042">
    <property type="protein sequence ID" value="HIU02881.1"/>
    <property type="molecule type" value="Genomic_DNA"/>
</dbReference>
<dbReference type="Proteomes" id="UP000824164">
    <property type="component" value="Unassembled WGS sequence"/>
</dbReference>
<evidence type="ECO:0000256" key="5">
    <source>
        <dbReference type="ARBA" id="ARBA00022884"/>
    </source>
</evidence>
<dbReference type="Pfam" id="PF10150">
    <property type="entry name" value="RNase_E_G"/>
    <property type="match status" value="1"/>
</dbReference>
<dbReference type="InterPro" id="IPR003029">
    <property type="entry name" value="S1_domain"/>
</dbReference>
<dbReference type="Gene3D" id="2.40.50.140">
    <property type="entry name" value="Nucleic acid-binding proteins"/>
    <property type="match status" value="1"/>
</dbReference>
<dbReference type="AlphaFoldDB" id="A0A9D1HGF9"/>
<dbReference type="GO" id="GO:0005737">
    <property type="term" value="C:cytoplasm"/>
    <property type="evidence" value="ECO:0007669"/>
    <property type="project" value="TreeGrafter"/>
</dbReference>
<comment type="cofactor">
    <cofactor evidence="1">
        <name>Mg(2+)</name>
        <dbReference type="ChEBI" id="CHEBI:18420"/>
    </cofactor>
</comment>
<dbReference type="InterPro" id="IPR019307">
    <property type="entry name" value="RNA-bd_AU-1/RNase_E/G"/>
</dbReference>
<gene>
    <name evidence="7" type="ORF">IAB63_06465</name>
</gene>
<dbReference type="GO" id="GO:0006364">
    <property type="term" value="P:rRNA processing"/>
    <property type="evidence" value="ECO:0007669"/>
    <property type="project" value="TreeGrafter"/>
</dbReference>
<evidence type="ECO:0000256" key="3">
    <source>
        <dbReference type="ARBA" id="ARBA00022801"/>
    </source>
</evidence>
<dbReference type="SMART" id="SM00316">
    <property type="entry name" value="S1"/>
    <property type="match status" value="1"/>
</dbReference>
<dbReference type="InterPro" id="IPR004659">
    <property type="entry name" value="RNase_E/G"/>
</dbReference>
<organism evidence="7 8">
    <name type="scientific">Candidatus Onthocola gallistercoris</name>
    <dbReference type="NCBI Taxonomy" id="2840876"/>
    <lineage>
        <taxon>Bacteria</taxon>
        <taxon>Bacillati</taxon>
        <taxon>Bacillota</taxon>
        <taxon>Bacilli</taxon>
        <taxon>Candidatus Onthocola</taxon>
    </lineage>
</organism>
<dbReference type="SUPFAM" id="SSF50249">
    <property type="entry name" value="Nucleic acid-binding proteins"/>
    <property type="match status" value="1"/>
</dbReference>
<dbReference type="InterPro" id="IPR012340">
    <property type="entry name" value="NA-bd_OB-fold"/>
</dbReference>
<keyword evidence="5" id="KW-0694">RNA-binding</keyword>
<evidence type="ECO:0000313" key="8">
    <source>
        <dbReference type="Proteomes" id="UP000824164"/>
    </source>
</evidence>
<keyword evidence="2" id="KW-0479">Metal-binding</keyword>
<name>A0A9D1HGF9_9FIRM</name>